<organism evidence="2 3">
    <name type="scientific">Cercophora samala</name>
    <dbReference type="NCBI Taxonomy" id="330535"/>
    <lineage>
        <taxon>Eukaryota</taxon>
        <taxon>Fungi</taxon>
        <taxon>Dikarya</taxon>
        <taxon>Ascomycota</taxon>
        <taxon>Pezizomycotina</taxon>
        <taxon>Sordariomycetes</taxon>
        <taxon>Sordariomycetidae</taxon>
        <taxon>Sordariales</taxon>
        <taxon>Lasiosphaeriaceae</taxon>
        <taxon>Cercophora</taxon>
    </lineage>
</organism>
<dbReference type="AlphaFoldDB" id="A0AA40D7G3"/>
<sequence>MGRGRRWRRDTYPWDWFECDWCMAHLNWVGRPCYRRRFTCAASRRQYKKCCELVRAENAAKRTKTLPKAYRRAIMAAAAAAAAAAATPTENQDSNGTLNTSLEGNTEVAVVDEVNKLEESTPPEADTTTTETETETGREKGEVSALPATSKARSKPKHYEVDVKKPRQQRQAKSTTGPKSMIDEGVSLAFDDDDVASIHAANRKAWPRGQMPIAADATAEDWEIAELVRRGLIGPENLQTNYEGFEDEACMYTVRFVDTMKKGRKRKGCHRQGVRVEDLVALDSQSEWSYLDDEVYAQFLNDRETGSLGDWSELSFVCVPAWSEEHGAVRDKE</sequence>
<evidence type="ECO:0000313" key="3">
    <source>
        <dbReference type="Proteomes" id="UP001174997"/>
    </source>
</evidence>
<reference evidence="2" key="1">
    <citation type="submission" date="2023-06" db="EMBL/GenBank/DDBJ databases">
        <title>Genome-scale phylogeny and comparative genomics of the fungal order Sordariales.</title>
        <authorList>
            <consortium name="Lawrence Berkeley National Laboratory"/>
            <person name="Hensen N."/>
            <person name="Bonometti L."/>
            <person name="Westerberg I."/>
            <person name="Brannstrom I.O."/>
            <person name="Guillou S."/>
            <person name="Cros-Aarteil S."/>
            <person name="Calhoun S."/>
            <person name="Haridas S."/>
            <person name="Kuo A."/>
            <person name="Mondo S."/>
            <person name="Pangilinan J."/>
            <person name="Riley R."/>
            <person name="Labutti K."/>
            <person name="Andreopoulos B."/>
            <person name="Lipzen A."/>
            <person name="Chen C."/>
            <person name="Yanf M."/>
            <person name="Daum C."/>
            <person name="Ng V."/>
            <person name="Clum A."/>
            <person name="Steindorff A."/>
            <person name="Ohm R."/>
            <person name="Martin F."/>
            <person name="Silar P."/>
            <person name="Natvig D."/>
            <person name="Lalanne C."/>
            <person name="Gautier V."/>
            <person name="Ament-Velasquez S.L."/>
            <person name="Kruys A."/>
            <person name="Hutchinson M.I."/>
            <person name="Powell A.J."/>
            <person name="Barry K."/>
            <person name="Miller A.N."/>
            <person name="Grigoriev I.V."/>
            <person name="Debuchy R."/>
            <person name="Gladieux P."/>
            <person name="Thoren M.H."/>
            <person name="Johannesson H."/>
        </authorList>
    </citation>
    <scope>NUCLEOTIDE SEQUENCE</scope>
    <source>
        <strain evidence="2">CBS 307.81</strain>
    </source>
</reference>
<dbReference type="Proteomes" id="UP001174997">
    <property type="component" value="Unassembled WGS sequence"/>
</dbReference>
<gene>
    <name evidence="2" type="ORF">QBC41DRAFT_327351</name>
</gene>
<comment type="caution">
    <text evidence="2">The sequence shown here is derived from an EMBL/GenBank/DDBJ whole genome shotgun (WGS) entry which is preliminary data.</text>
</comment>
<proteinExistence type="predicted"/>
<evidence type="ECO:0000256" key="1">
    <source>
        <dbReference type="SAM" id="MobiDB-lite"/>
    </source>
</evidence>
<protein>
    <submittedName>
        <fullName evidence="2">Uncharacterized protein</fullName>
    </submittedName>
</protein>
<feature type="region of interest" description="Disordered" evidence="1">
    <location>
        <begin position="115"/>
        <end position="184"/>
    </location>
</feature>
<accession>A0AA40D7G3</accession>
<feature type="compositionally biased region" description="Polar residues" evidence="1">
    <location>
        <begin position="169"/>
        <end position="178"/>
    </location>
</feature>
<evidence type="ECO:0000313" key="2">
    <source>
        <dbReference type="EMBL" id="KAK0665756.1"/>
    </source>
</evidence>
<name>A0AA40D7G3_9PEZI</name>
<keyword evidence="3" id="KW-1185">Reference proteome</keyword>
<feature type="compositionally biased region" description="Low complexity" evidence="1">
    <location>
        <begin position="120"/>
        <end position="131"/>
    </location>
</feature>
<dbReference type="EMBL" id="JAULSY010000103">
    <property type="protein sequence ID" value="KAK0665756.1"/>
    <property type="molecule type" value="Genomic_DNA"/>
</dbReference>